<evidence type="ECO:0000256" key="1">
    <source>
        <dbReference type="SAM" id="MobiDB-lite"/>
    </source>
</evidence>
<dbReference type="EMBL" id="CP144754">
    <property type="protein sequence ID" value="WVZ96128.1"/>
    <property type="molecule type" value="Genomic_DNA"/>
</dbReference>
<gene>
    <name evidence="3" type="ORF">U9M48_041802</name>
</gene>
<keyword evidence="2" id="KW-1133">Transmembrane helix</keyword>
<feature type="region of interest" description="Disordered" evidence="1">
    <location>
        <begin position="168"/>
        <end position="198"/>
    </location>
</feature>
<protein>
    <submittedName>
        <fullName evidence="3">Uncharacterized protein</fullName>
    </submittedName>
</protein>
<keyword evidence="2" id="KW-0812">Transmembrane</keyword>
<evidence type="ECO:0000313" key="3">
    <source>
        <dbReference type="EMBL" id="WVZ96128.1"/>
    </source>
</evidence>
<feature type="compositionally biased region" description="Basic residues" evidence="1">
    <location>
        <begin position="101"/>
        <end position="112"/>
    </location>
</feature>
<proteinExistence type="predicted"/>
<name>A0AAQ3URE8_PASNO</name>
<reference evidence="3 4" key="1">
    <citation type="submission" date="2024-02" db="EMBL/GenBank/DDBJ databases">
        <title>High-quality chromosome-scale genome assembly of Pensacola bahiagrass (Paspalum notatum Flugge var. saurae).</title>
        <authorList>
            <person name="Vega J.M."/>
            <person name="Podio M."/>
            <person name="Orjuela J."/>
            <person name="Siena L.A."/>
            <person name="Pessino S.C."/>
            <person name="Combes M.C."/>
            <person name="Mariac C."/>
            <person name="Albertini E."/>
            <person name="Pupilli F."/>
            <person name="Ortiz J.P.A."/>
            <person name="Leblanc O."/>
        </authorList>
    </citation>
    <scope>NUCLEOTIDE SEQUENCE [LARGE SCALE GENOMIC DNA]</scope>
    <source>
        <strain evidence="3">R1</strain>
        <tissue evidence="3">Leaf</tissue>
    </source>
</reference>
<feature type="transmembrane region" description="Helical" evidence="2">
    <location>
        <begin position="216"/>
        <end position="241"/>
    </location>
</feature>
<evidence type="ECO:0000313" key="4">
    <source>
        <dbReference type="Proteomes" id="UP001341281"/>
    </source>
</evidence>
<feature type="compositionally biased region" description="Polar residues" evidence="1">
    <location>
        <begin position="131"/>
        <end position="143"/>
    </location>
</feature>
<dbReference type="Proteomes" id="UP001341281">
    <property type="component" value="Chromosome 10"/>
</dbReference>
<dbReference type="AlphaFoldDB" id="A0AAQ3URE8"/>
<feature type="compositionally biased region" description="Basic residues" evidence="1">
    <location>
        <begin position="18"/>
        <end position="28"/>
    </location>
</feature>
<organism evidence="3 4">
    <name type="scientific">Paspalum notatum var. saurae</name>
    <dbReference type="NCBI Taxonomy" id="547442"/>
    <lineage>
        <taxon>Eukaryota</taxon>
        <taxon>Viridiplantae</taxon>
        <taxon>Streptophyta</taxon>
        <taxon>Embryophyta</taxon>
        <taxon>Tracheophyta</taxon>
        <taxon>Spermatophyta</taxon>
        <taxon>Magnoliopsida</taxon>
        <taxon>Liliopsida</taxon>
        <taxon>Poales</taxon>
        <taxon>Poaceae</taxon>
        <taxon>PACMAD clade</taxon>
        <taxon>Panicoideae</taxon>
        <taxon>Andropogonodae</taxon>
        <taxon>Paspaleae</taxon>
        <taxon>Paspalinae</taxon>
        <taxon>Paspalum</taxon>
    </lineage>
</organism>
<feature type="region of interest" description="Disordered" evidence="1">
    <location>
        <begin position="131"/>
        <end position="156"/>
    </location>
</feature>
<accession>A0AAQ3URE8</accession>
<keyword evidence="4" id="KW-1185">Reference proteome</keyword>
<feature type="compositionally biased region" description="Basic residues" evidence="1">
    <location>
        <begin position="59"/>
        <end position="68"/>
    </location>
</feature>
<keyword evidence="2" id="KW-0472">Membrane</keyword>
<sequence length="258" mass="27997">MRMPRLRPAAPDAGSRPHAPRHAAGSRRRAPDSPEAGVARCPPHAPDDTSRASDDATRRPCRRSRPHPKLPEAAAAPRRPGSRRRMPPPTPAWHAAPTTRPPRRTQPPHRRHRALAGWTPASHVARRGWSMASQVTPDATNVPRTAGKMPRPNAGVARCPHVAASAPLSAGSRRCTPHAVTGRRRPKSPLTPQLARPAGPLECAPPALTSATRPQLIFVLFSFPCNCSALLLFRGFALALVQWQKLSDFVLQLFGKSK</sequence>
<feature type="compositionally biased region" description="Basic and acidic residues" evidence="1">
    <location>
        <begin position="45"/>
        <end position="58"/>
    </location>
</feature>
<feature type="region of interest" description="Disordered" evidence="1">
    <location>
        <begin position="1"/>
        <end position="112"/>
    </location>
</feature>
<evidence type="ECO:0000256" key="2">
    <source>
        <dbReference type="SAM" id="Phobius"/>
    </source>
</evidence>